<dbReference type="SUPFAM" id="SSF53098">
    <property type="entry name" value="Ribonuclease H-like"/>
    <property type="match status" value="1"/>
</dbReference>
<dbReference type="Gene3D" id="3.90.1600.10">
    <property type="entry name" value="Palm domain of DNA polymerase"/>
    <property type="match status" value="1"/>
</dbReference>
<gene>
    <name evidence="9" type="ORF">E6H04_05860</name>
</gene>
<feature type="domain" description="DNA-directed DNA polymerase family B multifunctional" evidence="8">
    <location>
        <begin position="542"/>
        <end position="697"/>
    </location>
</feature>
<evidence type="ECO:0000256" key="3">
    <source>
        <dbReference type="ARBA" id="ARBA00022679"/>
    </source>
</evidence>
<feature type="domain" description="DNA-directed DNA polymerase family B multifunctional" evidence="8">
    <location>
        <begin position="293"/>
        <end position="481"/>
    </location>
</feature>
<proteinExistence type="inferred from homology"/>
<evidence type="ECO:0000256" key="6">
    <source>
        <dbReference type="ARBA" id="ARBA00023125"/>
    </source>
</evidence>
<dbReference type="GO" id="GO:0003887">
    <property type="term" value="F:DNA-directed DNA polymerase activity"/>
    <property type="evidence" value="ECO:0007669"/>
    <property type="project" value="UniProtKB-KW"/>
</dbReference>
<dbReference type="Gene3D" id="1.10.132.60">
    <property type="entry name" value="DNA polymerase family B, C-terminal domain"/>
    <property type="match status" value="1"/>
</dbReference>
<dbReference type="AlphaFoldDB" id="A0A537JEA1"/>
<evidence type="ECO:0000313" key="10">
    <source>
        <dbReference type="Proteomes" id="UP000320048"/>
    </source>
</evidence>
<name>A0A537JEA1_9BACT</name>
<dbReference type="GO" id="GO:0006261">
    <property type="term" value="P:DNA-templated DNA replication"/>
    <property type="evidence" value="ECO:0007669"/>
    <property type="project" value="TreeGrafter"/>
</dbReference>
<dbReference type="InterPro" id="IPR023211">
    <property type="entry name" value="DNA_pol_palm_dom_sf"/>
</dbReference>
<keyword evidence="4" id="KW-0548">Nucleotidyltransferase</keyword>
<dbReference type="GO" id="GO:0000166">
    <property type="term" value="F:nucleotide binding"/>
    <property type="evidence" value="ECO:0007669"/>
    <property type="project" value="InterPro"/>
</dbReference>
<dbReference type="InterPro" id="IPR012337">
    <property type="entry name" value="RNaseH-like_sf"/>
</dbReference>
<dbReference type="GO" id="GO:0003677">
    <property type="term" value="F:DNA binding"/>
    <property type="evidence" value="ECO:0007669"/>
    <property type="project" value="UniProtKB-KW"/>
</dbReference>
<dbReference type="EC" id="2.7.7.7" evidence="2"/>
<feature type="non-terminal residue" evidence="9">
    <location>
        <position position="1"/>
    </location>
</feature>
<comment type="catalytic activity">
    <reaction evidence="7">
        <text>DNA(n) + a 2'-deoxyribonucleoside 5'-triphosphate = DNA(n+1) + diphosphate</text>
        <dbReference type="Rhea" id="RHEA:22508"/>
        <dbReference type="Rhea" id="RHEA-COMP:17339"/>
        <dbReference type="Rhea" id="RHEA-COMP:17340"/>
        <dbReference type="ChEBI" id="CHEBI:33019"/>
        <dbReference type="ChEBI" id="CHEBI:61560"/>
        <dbReference type="ChEBI" id="CHEBI:173112"/>
        <dbReference type="EC" id="2.7.7.7"/>
    </reaction>
</comment>
<dbReference type="EMBL" id="VBAO01000152">
    <property type="protein sequence ID" value="TMI81853.1"/>
    <property type="molecule type" value="Genomic_DNA"/>
</dbReference>
<dbReference type="InterPro" id="IPR042087">
    <property type="entry name" value="DNA_pol_B_thumb"/>
</dbReference>
<reference evidence="9 10" key="1">
    <citation type="journal article" date="2019" name="Nat. Microbiol.">
        <title>Mediterranean grassland soil C-N compound turnover is dependent on rainfall and depth, and is mediated by genomically divergent microorganisms.</title>
        <authorList>
            <person name="Diamond S."/>
            <person name="Andeer P.F."/>
            <person name="Li Z."/>
            <person name="Crits-Christoph A."/>
            <person name="Burstein D."/>
            <person name="Anantharaman K."/>
            <person name="Lane K.R."/>
            <person name="Thomas B.C."/>
            <person name="Pan C."/>
            <person name="Northen T.R."/>
            <person name="Banfield J.F."/>
        </authorList>
    </citation>
    <scope>NUCLEOTIDE SEQUENCE [LARGE SCALE GENOMIC DNA]</scope>
    <source>
        <strain evidence="9">NP_7</strain>
    </source>
</reference>
<keyword evidence="3" id="KW-0808">Transferase</keyword>
<keyword evidence="6" id="KW-0238">DNA-binding</keyword>
<dbReference type="InterPro" id="IPR006134">
    <property type="entry name" value="DNA-dir_DNA_pol_B_multi_dom"/>
</dbReference>
<dbReference type="InterPro" id="IPR043502">
    <property type="entry name" value="DNA/RNA_pol_sf"/>
</dbReference>
<sequence length="725" mass="81140">LLLDGARLRLVHPWTPRLYYCGDRRARAQAEALLHGIRTPTATRLTARRDLLRGEIEVVEVAVADPMAFSRVVARLAGICGLVFYNCDIALAQMYLYEHRLFPLGRCEVETTPQGTIRRIAPLECPWEREYTAPPLGVLRLRCDGDPANPNHGRRAALHVAVDGEASTLTGDTPADLLEALDRWIRRYDPDVILTEWGDSFLFPRLRRLAAACGRPLALNRDGGTGMRTRRPRSYVTYGQIVYTAGGSYLRGRWHLDAANSFAYEEAELPGLLELARLSRIPVQHMARTSVGTAITSMQLDQAYQDGILIPWRKSRPEAFKSGSDLLLTDRGGLTYTPLIGAFEQVGELDFAAMYPAMMNRFNISQETVNCACCREVPDARVPGVPHHLCQRRRGLTPRVLERVLERRAYYKARRAATAGAERHLYDMRQTALKWIGVVSFGYQGYKNARFGQIEAHECTTALGREMLLRAKDVAESQGYTMLHALVDSVWLTRPGATRADYEALAQAIVRATDLPIAVEGVYRWIAFVPSRTHPLVGVPNRYFGVFEDGTEKVRGIELRRGDTPSIVAAMQRRMLDVLFEAGTLAEARARFPALEALLAEQIVRLRQHEVRAEELVIRTVLSQDPREYERGIPQAVAAHQLVHAGVTLHPGEMIEYIITNAAAKIPAERAAAYARLPSDWCYDVDRYTLMLRRAVDTLLAPFRAATAQSRILAPAEPRTGEALS</sequence>
<evidence type="ECO:0000256" key="4">
    <source>
        <dbReference type="ARBA" id="ARBA00022695"/>
    </source>
</evidence>
<dbReference type="InterPro" id="IPR050240">
    <property type="entry name" value="DNA_pol_type-B"/>
</dbReference>
<dbReference type="SUPFAM" id="SSF56672">
    <property type="entry name" value="DNA/RNA polymerases"/>
    <property type="match status" value="1"/>
</dbReference>
<organism evidence="9 10">
    <name type="scientific">Candidatus Segetimicrobium genomatis</name>
    <dbReference type="NCBI Taxonomy" id="2569760"/>
    <lineage>
        <taxon>Bacteria</taxon>
        <taxon>Bacillati</taxon>
        <taxon>Candidatus Sysuimicrobiota</taxon>
        <taxon>Candidatus Sysuimicrobiia</taxon>
        <taxon>Candidatus Sysuimicrobiales</taxon>
        <taxon>Candidatus Segetimicrobiaceae</taxon>
        <taxon>Candidatus Segetimicrobium</taxon>
    </lineage>
</organism>
<protein>
    <recommendedName>
        <fullName evidence="2">DNA-directed DNA polymerase</fullName>
        <ecNumber evidence="2">2.7.7.7</ecNumber>
    </recommendedName>
</protein>
<evidence type="ECO:0000256" key="7">
    <source>
        <dbReference type="ARBA" id="ARBA00049244"/>
    </source>
</evidence>
<evidence type="ECO:0000256" key="1">
    <source>
        <dbReference type="ARBA" id="ARBA00005755"/>
    </source>
</evidence>
<dbReference type="InterPro" id="IPR006172">
    <property type="entry name" value="DNA-dir_DNA_pol_B"/>
</dbReference>
<evidence type="ECO:0000256" key="2">
    <source>
        <dbReference type="ARBA" id="ARBA00012417"/>
    </source>
</evidence>
<dbReference type="SMART" id="SM00486">
    <property type="entry name" value="POLBc"/>
    <property type="match status" value="1"/>
</dbReference>
<evidence type="ECO:0000313" key="9">
    <source>
        <dbReference type="EMBL" id="TMI81853.1"/>
    </source>
</evidence>
<dbReference type="Proteomes" id="UP000320048">
    <property type="component" value="Unassembled WGS sequence"/>
</dbReference>
<evidence type="ECO:0000256" key="5">
    <source>
        <dbReference type="ARBA" id="ARBA00022932"/>
    </source>
</evidence>
<comment type="caution">
    <text evidence="9">The sequence shown here is derived from an EMBL/GenBank/DDBJ whole genome shotgun (WGS) entry which is preliminary data.</text>
</comment>
<dbReference type="InterPro" id="IPR036397">
    <property type="entry name" value="RNaseH_sf"/>
</dbReference>
<dbReference type="Gene3D" id="3.30.420.10">
    <property type="entry name" value="Ribonuclease H-like superfamily/Ribonuclease H"/>
    <property type="match status" value="1"/>
</dbReference>
<dbReference type="Gene3D" id="1.10.287.690">
    <property type="entry name" value="Helix hairpin bin"/>
    <property type="match status" value="1"/>
</dbReference>
<keyword evidence="5" id="KW-0239">DNA-directed DNA polymerase</keyword>
<comment type="similarity">
    <text evidence="1">Belongs to the DNA polymerase type-B family.</text>
</comment>
<dbReference type="PANTHER" id="PTHR10322:SF23">
    <property type="entry name" value="DNA POLYMERASE DELTA CATALYTIC SUBUNIT"/>
    <property type="match status" value="1"/>
</dbReference>
<evidence type="ECO:0000259" key="8">
    <source>
        <dbReference type="Pfam" id="PF00136"/>
    </source>
</evidence>
<dbReference type="Pfam" id="PF00136">
    <property type="entry name" value="DNA_pol_B"/>
    <property type="match status" value="2"/>
</dbReference>
<dbReference type="PANTHER" id="PTHR10322">
    <property type="entry name" value="DNA POLYMERASE CATALYTIC SUBUNIT"/>
    <property type="match status" value="1"/>
</dbReference>
<accession>A0A537JEA1</accession>